<feature type="domain" description="EF-hand" evidence="3">
    <location>
        <begin position="8"/>
        <end position="43"/>
    </location>
</feature>
<dbReference type="SMART" id="SM00054">
    <property type="entry name" value="EFh"/>
    <property type="match status" value="4"/>
</dbReference>
<evidence type="ECO:0000259" key="3">
    <source>
        <dbReference type="PROSITE" id="PS50222"/>
    </source>
</evidence>
<dbReference type="InterPro" id="IPR018247">
    <property type="entry name" value="EF_Hand_1_Ca_BS"/>
</dbReference>
<dbReference type="Pfam" id="PF13499">
    <property type="entry name" value="EF-hand_7"/>
    <property type="match status" value="2"/>
</dbReference>
<dbReference type="GeneID" id="102806135"/>
<dbReference type="PANTHER" id="PTHR23048:SF0">
    <property type="entry name" value="CALMODULIN LIKE 3"/>
    <property type="match status" value="1"/>
</dbReference>
<dbReference type="InterPro" id="IPR011992">
    <property type="entry name" value="EF-hand-dom_pair"/>
</dbReference>
<evidence type="ECO:0000256" key="2">
    <source>
        <dbReference type="ARBA" id="ARBA00022837"/>
    </source>
</evidence>
<feature type="domain" description="EF-hand" evidence="3">
    <location>
        <begin position="117"/>
        <end position="152"/>
    </location>
</feature>
<dbReference type="InterPro" id="IPR002048">
    <property type="entry name" value="EF_hand_dom"/>
</dbReference>
<proteinExistence type="predicted"/>
<organism evidence="4 5">
    <name type="scientific">Saccoglossus kowalevskii</name>
    <name type="common">Acorn worm</name>
    <dbReference type="NCBI Taxonomy" id="10224"/>
    <lineage>
        <taxon>Eukaryota</taxon>
        <taxon>Metazoa</taxon>
        <taxon>Hemichordata</taxon>
        <taxon>Enteropneusta</taxon>
        <taxon>Harrimaniidae</taxon>
        <taxon>Saccoglossus</taxon>
    </lineage>
</organism>
<dbReference type="PROSITE" id="PS50222">
    <property type="entry name" value="EF_HAND_2"/>
    <property type="match status" value="4"/>
</dbReference>
<dbReference type="Proteomes" id="UP000694865">
    <property type="component" value="Unplaced"/>
</dbReference>
<evidence type="ECO:0000313" key="5">
    <source>
        <dbReference type="RefSeq" id="XP_006819034.1"/>
    </source>
</evidence>
<feature type="domain" description="EF-hand" evidence="3">
    <location>
        <begin position="44"/>
        <end position="79"/>
    </location>
</feature>
<feature type="domain" description="EF-hand" evidence="3">
    <location>
        <begin position="81"/>
        <end position="116"/>
    </location>
</feature>
<evidence type="ECO:0000313" key="4">
    <source>
        <dbReference type="Proteomes" id="UP000694865"/>
    </source>
</evidence>
<dbReference type="SUPFAM" id="SSF47473">
    <property type="entry name" value="EF-hand"/>
    <property type="match status" value="1"/>
</dbReference>
<dbReference type="Gene3D" id="1.10.238.10">
    <property type="entry name" value="EF-hand"/>
    <property type="match status" value="3"/>
</dbReference>
<reference evidence="5" key="1">
    <citation type="submission" date="2025-08" db="UniProtKB">
        <authorList>
            <consortium name="RefSeq"/>
        </authorList>
    </citation>
    <scope>IDENTIFICATION</scope>
    <source>
        <tissue evidence="5">Testes</tissue>
    </source>
</reference>
<dbReference type="InterPro" id="IPR050230">
    <property type="entry name" value="CALM/Myosin/TropC-like"/>
</dbReference>
<gene>
    <name evidence="5" type="primary">LOC102806135</name>
</gene>
<name>A0ABM0MG93_SACKO</name>
<dbReference type="CDD" id="cd00051">
    <property type="entry name" value="EFh"/>
    <property type="match status" value="2"/>
</dbReference>
<keyword evidence="2" id="KW-0106">Calcium</keyword>
<sequence length="155" mass="17822">MSSGLNDEDKAEFWEAFSLFDKNGDGTISIWELGTVMRSLGQNPTEDELQEMIKEVDEDGNGEIDFEEFLTMMAKKLRDIDVDEEIREAFRVFDKDTNGYITAKELQYIMTTYGETLPEDEVREMLNQADIDGDGKINYEEFVKTMAIDSLLKKS</sequence>
<keyword evidence="1" id="KW-0677">Repeat</keyword>
<dbReference type="PROSITE" id="PS00018">
    <property type="entry name" value="EF_HAND_1"/>
    <property type="match status" value="4"/>
</dbReference>
<accession>A0ABM0MG93</accession>
<protein>
    <submittedName>
        <fullName evidence="5">Calmodulin-like</fullName>
    </submittedName>
</protein>
<dbReference type="PANTHER" id="PTHR23048">
    <property type="entry name" value="MYOSIN LIGHT CHAIN 1, 3"/>
    <property type="match status" value="1"/>
</dbReference>
<evidence type="ECO:0000256" key="1">
    <source>
        <dbReference type="ARBA" id="ARBA00022737"/>
    </source>
</evidence>
<dbReference type="RefSeq" id="XP_006819034.1">
    <property type="nucleotide sequence ID" value="XM_006818971.1"/>
</dbReference>
<keyword evidence="4" id="KW-1185">Reference proteome</keyword>